<keyword evidence="2 6" id="KW-0328">Glycosyltransferase</keyword>
<keyword evidence="4" id="KW-0812">Transmembrane</keyword>
<evidence type="ECO:0000259" key="5">
    <source>
        <dbReference type="Pfam" id="PF00535"/>
    </source>
</evidence>
<keyword evidence="4" id="KW-1133">Transmembrane helix</keyword>
<dbReference type="GO" id="GO:0016757">
    <property type="term" value="F:glycosyltransferase activity"/>
    <property type="evidence" value="ECO:0007669"/>
    <property type="project" value="UniProtKB-KW"/>
</dbReference>
<name>A0ABT8C317_9BACT</name>
<dbReference type="Proteomes" id="UP001236663">
    <property type="component" value="Unassembled WGS sequence"/>
</dbReference>
<gene>
    <name evidence="6" type="ORF">QWZ15_04910</name>
</gene>
<dbReference type="SUPFAM" id="SSF53448">
    <property type="entry name" value="Nucleotide-diphospho-sugar transferases"/>
    <property type="match status" value="1"/>
</dbReference>
<dbReference type="EC" id="2.4.-.-" evidence="6"/>
<keyword evidence="7" id="KW-1185">Reference proteome</keyword>
<comment type="caution">
    <text evidence="6">The sequence shown here is derived from an EMBL/GenBank/DDBJ whole genome shotgun (WGS) entry which is preliminary data.</text>
</comment>
<sequence length="301" mass="34120">MDSSLAILILNWNGWAYTRACLNSLERSGFPAEDVIVVDNGSNDGSEQKLKQQFPRVQLILHPVNAGFTGGNNLGIKAALSQGYAYIMLLNNDTEVSTDFWKPLLEEMQGNPETAAVQPLIYFLDPKTKIWNAGGKYRSWLGISQTIRHTSGKDAYLTDWITGCAILVRASVLEKIGLLDERYFAYFEDVDWSLRMKKAGYALKVVPESHIYHEAGAASKSKKESAEGFLNPRVHFLNVRNQLFQLRKYSRFPGNWLAWPFHLFKFGFFLFYFTLKGRKSKRKAVIDGMLAGFKTPIMIGK</sequence>
<evidence type="ECO:0000256" key="2">
    <source>
        <dbReference type="ARBA" id="ARBA00022676"/>
    </source>
</evidence>
<dbReference type="Gene3D" id="3.90.550.10">
    <property type="entry name" value="Spore Coat Polysaccharide Biosynthesis Protein SpsA, Chain A"/>
    <property type="match status" value="1"/>
</dbReference>
<evidence type="ECO:0000313" key="7">
    <source>
        <dbReference type="Proteomes" id="UP001236663"/>
    </source>
</evidence>
<keyword evidence="4" id="KW-0472">Membrane</keyword>
<proteinExistence type="inferred from homology"/>
<dbReference type="PANTHER" id="PTHR43179">
    <property type="entry name" value="RHAMNOSYLTRANSFERASE WBBL"/>
    <property type="match status" value="1"/>
</dbReference>
<reference evidence="7" key="1">
    <citation type="journal article" date="2019" name="Int. J. Syst. Evol. Microbiol.">
        <title>The Global Catalogue of Microorganisms (GCM) 10K type strain sequencing project: providing services to taxonomists for standard genome sequencing and annotation.</title>
        <authorList>
            <consortium name="The Broad Institute Genomics Platform"/>
            <consortium name="The Broad Institute Genome Sequencing Center for Infectious Disease"/>
            <person name="Wu L."/>
            <person name="Ma J."/>
        </authorList>
    </citation>
    <scope>NUCLEOTIDE SEQUENCE [LARGE SCALE GENOMIC DNA]</scope>
    <source>
        <strain evidence="7">CECT 7706</strain>
    </source>
</reference>
<feature type="domain" description="Glycosyltransferase 2-like" evidence="5">
    <location>
        <begin position="7"/>
        <end position="174"/>
    </location>
</feature>
<keyword evidence="3 6" id="KW-0808">Transferase</keyword>
<accession>A0ABT8C317</accession>
<dbReference type="Pfam" id="PF00535">
    <property type="entry name" value="Glycos_transf_2"/>
    <property type="match status" value="1"/>
</dbReference>
<protein>
    <submittedName>
        <fullName evidence="6">Glycosyltransferase family 2 protein</fullName>
        <ecNumber evidence="6">2.4.-.-</ecNumber>
    </submittedName>
</protein>
<dbReference type="PANTHER" id="PTHR43179:SF12">
    <property type="entry name" value="GALACTOFURANOSYLTRANSFERASE GLFT2"/>
    <property type="match status" value="1"/>
</dbReference>
<comment type="similarity">
    <text evidence="1">Belongs to the glycosyltransferase 2 family.</text>
</comment>
<organism evidence="6 7">
    <name type="scientific">Cyclobacterium jeungdonense</name>
    <dbReference type="NCBI Taxonomy" id="708087"/>
    <lineage>
        <taxon>Bacteria</taxon>
        <taxon>Pseudomonadati</taxon>
        <taxon>Bacteroidota</taxon>
        <taxon>Cytophagia</taxon>
        <taxon>Cytophagales</taxon>
        <taxon>Cyclobacteriaceae</taxon>
        <taxon>Cyclobacterium</taxon>
    </lineage>
</organism>
<dbReference type="InterPro" id="IPR001173">
    <property type="entry name" value="Glyco_trans_2-like"/>
</dbReference>
<evidence type="ECO:0000313" key="6">
    <source>
        <dbReference type="EMBL" id="MDN3687159.1"/>
    </source>
</evidence>
<evidence type="ECO:0000256" key="4">
    <source>
        <dbReference type="SAM" id="Phobius"/>
    </source>
</evidence>
<evidence type="ECO:0000256" key="1">
    <source>
        <dbReference type="ARBA" id="ARBA00006739"/>
    </source>
</evidence>
<feature type="transmembrane region" description="Helical" evidence="4">
    <location>
        <begin position="256"/>
        <end position="275"/>
    </location>
</feature>
<evidence type="ECO:0000256" key="3">
    <source>
        <dbReference type="ARBA" id="ARBA00022679"/>
    </source>
</evidence>
<dbReference type="InterPro" id="IPR029044">
    <property type="entry name" value="Nucleotide-diphossugar_trans"/>
</dbReference>
<dbReference type="EMBL" id="JAUFQS010000004">
    <property type="protein sequence ID" value="MDN3687159.1"/>
    <property type="molecule type" value="Genomic_DNA"/>
</dbReference>
<dbReference type="RefSeq" id="WP_163384051.1">
    <property type="nucleotide sequence ID" value="NZ_JAUFQS010000004.1"/>
</dbReference>
<dbReference type="CDD" id="cd04186">
    <property type="entry name" value="GT_2_like_c"/>
    <property type="match status" value="1"/>
</dbReference>